<accession>C4MZ33</accession>
<organism evidence="1 2">
    <name type="scientific">Escherichia phage JSE</name>
    <dbReference type="NCBI Taxonomy" id="576789"/>
    <lineage>
        <taxon>Viruses</taxon>
        <taxon>Duplodnaviria</taxon>
        <taxon>Heunggongvirae</taxon>
        <taxon>Uroviricota</taxon>
        <taxon>Caudoviricetes</taxon>
        <taxon>Pantevenvirales</taxon>
        <taxon>Straboviridae</taxon>
        <taxon>Krischvirus</taxon>
        <taxon>Krischvirus jse</taxon>
    </lineage>
</organism>
<evidence type="ECO:0000313" key="1">
    <source>
        <dbReference type="EMBL" id="ACL78164.1"/>
    </source>
</evidence>
<dbReference type="GeneID" id="7943255"/>
<dbReference type="Proteomes" id="UP000001474">
    <property type="component" value="Segment"/>
</dbReference>
<dbReference type="KEGG" id="vg:7943255"/>
<protein>
    <submittedName>
        <fullName evidence="1">Uncharacterized protein</fullName>
    </submittedName>
</protein>
<evidence type="ECO:0000313" key="2">
    <source>
        <dbReference type="Proteomes" id="UP000001474"/>
    </source>
</evidence>
<reference evidence="1 2" key="1">
    <citation type="journal article" date="2009" name="Virology">
        <title>T4 phages against Escherichia coli diarrhea: potential and problems.</title>
        <authorList>
            <person name="Denou E."/>
            <person name="Bruttin A."/>
            <person name="Barretto C."/>
            <person name="Ngom-Bru C."/>
            <person name="Brussow H."/>
            <person name="Zuber S."/>
        </authorList>
    </citation>
    <scope>NUCLEOTIDE SEQUENCE</scope>
</reference>
<dbReference type="EMBL" id="EU863408">
    <property type="protein sequence ID" value="ACL78164.1"/>
    <property type="molecule type" value="Genomic_DNA"/>
</dbReference>
<dbReference type="RefSeq" id="YP_002922287.1">
    <property type="nucleotide sequence ID" value="NC_012740.1"/>
</dbReference>
<sequence>MKTVKDIVNNRKDAVGKIFQLPESPIGLIIYVTEDDVYAIWNGNDTFHPGNGHLINTMEGEEPQPVHLLAHSVTIDELEDAAKHIRSM</sequence>
<keyword evidence="2" id="KW-1185">Reference proteome</keyword>
<gene>
    <name evidence="1" type="ORF">EpJSE_00215</name>
</gene>
<name>C4MZ33_9CAUD</name>
<proteinExistence type="predicted"/>